<proteinExistence type="evidence at transcript level"/>
<dbReference type="AlphaFoldDB" id="Q6ZNN3"/>
<name>Q6ZNN3_HUMAN</name>
<sequence length="140" mass="16102">MRDAKTLCTIGVPVHCLPIQLSLISAKEEPWVWYCECIIDQELEERHAVCCSVIKSWRDPDTMHLMISIFSWCLGVSHFLPVRLQRACFIFSTFTMCHFESVGSFFQRPPQIMGTSLCFLDITTFFLPRASASCSSLKWI</sequence>
<evidence type="ECO:0000313" key="1">
    <source>
        <dbReference type="EMBL" id="BAC85468.1"/>
    </source>
</evidence>
<reference evidence="1" key="1">
    <citation type="submission" date="2003-07" db="EMBL/GenBank/DDBJ databases">
        <title>NEDO human cDNA sequencing project.</title>
        <authorList>
            <person name="Kawakami B."/>
            <person name="Sugiyama A."/>
            <person name="Takemoto M."/>
            <person name="Suzuki Y."/>
            <person name="Hata H."/>
            <person name="Nakagawa K."/>
            <person name="Mizuno S."/>
            <person name="Morinaga M."/>
            <person name="Kawamura M."/>
            <person name="Sugiyama T."/>
            <person name="Irie R."/>
            <person name="Otsuki T."/>
            <person name="Sato H."/>
            <person name="Nishikawa T."/>
            <person name="Nagai K."/>
            <person name="Isogai T."/>
            <person name="Sugano S."/>
        </authorList>
    </citation>
    <scope>NUCLEOTIDE SEQUENCE</scope>
    <source>
        <tissue evidence="1">Uterus</tissue>
    </source>
</reference>
<accession>Q6ZNN3</accession>
<protein>
    <submittedName>
        <fullName evidence="1">cDNA FLJ27430 fis, clone WMD07913</fullName>
    </submittedName>
</protein>
<dbReference type="EMBL" id="AK130940">
    <property type="protein sequence ID" value="BAC85468.1"/>
    <property type="molecule type" value="mRNA"/>
</dbReference>
<organism evidence="1">
    <name type="scientific">Homo sapiens</name>
    <name type="common">Human</name>
    <dbReference type="NCBI Taxonomy" id="9606"/>
    <lineage>
        <taxon>Eukaryota</taxon>
        <taxon>Metazoa</taxon>
        <taxon>Chordata</taxon>
        <taxon>Craniata</taxon>
        <taxon>Vertebrata</taxon>
        <taxon>Euteleostomi</taxon>
        <taxon>Mammalia</taxon>
        <taxon>Eutheria</taxon>
        <taxon>Euarchontoglires</taxon>
        <taxon>Primates</taxon>
        <taxon>Haplorrhini</taxon>
        <taxon>Catarrhini</taxon>
        <taxon>Hominidae</taxon>
        <taxon>Homo</taxon>
    </lineage>
</organism>